<dbReference type="EMBL" id="JACIEK010000001">
    <property type="protein sequence ID" value="MBB3996796.1"/>
    <property type="molecule type" value="Genomic_DNA"/>
</dbReference>
<evidence type="ECO:0000313" key="5">
    <source>
        <dbReference type="Proteomes" id="UP000542776"/>
    </source>
</evidence>
<keyword evidence="5" id="KW-1185">Reference proteome</keyword>
<dbReference type="InterPro" id="IPR050271">
    <property type="entry name" value="UDP-glycosyltransferase"/>
</dbReference>
<dbReference type="CDD" id="cd03784">
    <property type="entry name" value="GT1_Gtf-like"/>
    <property type="match status" value="1"/>
</dbReference>
<accession>A0A7W6H294</accession>
<gene>
    <name evidence="4" type="ORF">GGR04_000617</name>
</gene>
<reference evidence="4 5" key="1">
    <citation type="submission" date="2020-08" db="EMBL/GenBank/DDBJ databases">
        <title>Genomic Encyclopedia of Type Strains, Phase IV (KMG-IV): sequencing the most valuable type-strain genomes for metagenomic binning, comparative biology and taxonomic classification.</title>
        <authorList>
            <person name="Goeker M."/>
        </authorList>
    </citation>
    <scope>NUCLEOTIDE SEQUENCE [LARGE SCALE GENOMIC DNA]</scope>
    <source>
        <strain evidence="4 5">DSM 102238</strain>
    </source>
</reference>
<keyword evidence="1 4" id="KW-0328">Glycosyltransferase</keyword>
<evidence type="ECO:0000256" key="2">
    <source>
        <dbReference type="ARBA" id="ARBA00022679"/>
    </source>
</evidence>
<dbReference type="Proteomes" id="UP000542776">
    <property type="component" value="Unassembled WGS sequence"/>
</dbReference>
<dbReference type="Pfam" id="PF06722">
    <property type="entry name" value="EryCIII-like_C"/>
    <property type="match status" value="1"/>
</dbReference>
<dbReference type="RefSeq" id="WP_183197727.1">
    <property type="nucleotide sequence ID" value="NZ_JACIEK010000001.1"/>
</dbReference>
<dbReference type="Gene3D" id="3.40.50.2000">
    <property type="entry name" value="Glycogen Phosphorylase B"/>
    <property type="match status" value="2"/>
</dbReference>
<evidence type="ECO:0000259" key="3">
    <source>
        <dbReference type="Pfam" id="PF06722"/>
    </source>
</evidence>
<evidence type="ECO:0000256" key="1">
    <source>
        <dbReference type="ARBA" id="ARBA00022676"/>
    </source>
</evidence>
<dbReference type="PANTHER" id="PTHR48043">
    <property type="entry name" value="EG:EG0003.4 PROTEIN-RELATED"/>
    <property type="match status" value="1"/>
</dbReference>
<evidence type="ECO:0000313" key="4">
    <source>
        <dbReference type="EMBL" id="MBB3996796.1"/>
    </source>
</evidence>
<protein>
    <submittedName>
        <fullName evidence="4">Zeaxanthin glucosyltransferase</fullName>
        <ecNumber evidence="4">2.4.1.276</ecNumber>
    </submittedName>
</protein>
<dbReference type="PANTHER" id="PTHR48043:SF145">
    <property type="entry name" value="FI06409P-RELATED"/>
    <property type="match status" value="1"/>
</dbReference>
<comment type="caution">
    <text evidence="4">The sequence shown here is derived from an EMBL/GenBank/DDBJ whole genome shotgun (WGS) entry which is preliminary data.</text>
</comment>
<feature type="domain" description="Erythromycin biosynthesis protein CIII-like C-terminal" evidence="3">
    <location>
        <begin position="284"/>
        <end position="391"/>
    </location>
</feature>
<sequence>MTHHALICPPFHSHVRAFEAIGGALLRRGHTVSFLLNAGGGALVEAGGFGVEEVGAVRTPCRSPGRNPAGLFGILRTVRASADRTRALCDGGPAILRRIGAEIVLADQMEPAGGLLAEHLGLPFLSVAAALPIDPHPSLPSPFLGWPYDPSPEGLKRNRGGERVSRLLLHRQREAIQSAAQRFGLRSRSRLEECLSPLATIAQTVPGFDFPRPPSPRHFAVGPFRSTEAVEIGGLVLPFARRPGVPLVFCSLGTLQGHRLSIFHAVARACRRLGWHLVVAHCGRLSVEQAASIDADLVTDFLPQRAMLALADLCVSHGGLNTALDAVEAGVPVLAIPIAYDQPGVAARLLHHGAGLRLARRRLDVDDVVAALRRLHGEPRFAARARAIGAEIRGAGGAERAAELVERFAASASYSRELALA</sequence>
<dbReference type="EC" id="2.4.1.276" evidence="4"/>
<dbReference type="InterPro" id="IPR010610">
    <property type="entry name" value="EryCIII-like_C"/>
</dbReference>
<name>A0A7W6H294_9HYPH</name>
<organism evidence="4 5">
    <name type="scientific">Aureimonas pseudogalii</name>
    <dbReference type="NCBI Taxonomy" id="1744844"/>
    <lineage>
        <taxon>Bacteria</taxon>
        <taxon>Pseudomonadati</taxon>
        <taxon>Pseudomonadota</taxon>
        <taxon>Alphaproteobacteria</taxon>
        <taxon>Hyphomicrobiales</taxon>
        <taxon>Aurantimonadaceae</taxon>
        <taxon>Aureimonas</taxon>
    </lineage>
</organism>
<dbReference type="SUPFAM" id="SSF53756">
    <property type="entry name" value="UDP-Glycosyltransferase/glycogen phosphorylase"/>
    <property type="match status" value="1"/>
</dbReference>
<dbReference type="AlphaFoldDB" id="A0A7W6H294"/>
<proteinExistence type="predicted"/>
<dbReference type="GO" id="GO:0016758">
    <property type="term" value="F:hexosyltransferase activity"/>
    <property type="evidence" value="ECO:0007669"/>
    <property type="project" value="UniProtKB-ARBA"/>
</dbReference>
<keyword evidence="2 4" id="KW-0808">Transferase</keyword>
<dbReference type="InterPro" id="IPR002213">
    <property type="entry name" value="UDP_glucos_trans"/>
</dbReference>
<dbReference type="GO" id="GO:0008194">
    <property type="term" value="F:UDP-glycosyltransferase activity"/>
    <property type="evidence" value="ECO:0007669"/>
    <property type="project" value="InterPro"/>
</dbReference>